<evidence type="ECO:0000313" key="3">
    <source>
        <dbReference type="EMBL" id="KRG28299.1"/>
    </source>
</evidence>
<dbReference type="EMBL" id="LKTP01000023">
    <property type="protein sequence ID" value="KRG28299.1"/>
    <property type="molecule type" value="Genomic_DNA"/>
</dbReference>
<dbReference type="AlphaFoldDB" id="A0A0Q9Z5U3"/>
<reference evidence="3" key="1">
    <citation type="submission" date="2015-10" db="EMBL/GenBank/DDBJ databases">
        <title>Draft genome sequence of Salegentibacter mishustinae KCTC 12263.</title>
        <authorList>
            <person name="Lin W."/>
            <person name="Zheng Q."/>
        </authorList>
    </citation>
    <scope>NUCLEOTIDE SEQUENCE [LARGE SCALE GENOMIC DNA]</scope>
    <source>
        <strain evidence="3">KCTC 12263</strain>
    </source>
</reference>
<evidence type="ECO:0000259" key="2">
    <source>
        <dbReference type="Pfam" id="PF14302"/>
    </source>
</evidence>
<proteinExistence type="predicted"/>
<dbReference type="Pfam" id="PF14302">
    <property type="entry name" value="DUF4377"/>
    <property type="match status" value="1"/>
</dbReference>
<comment type="caution">
    <text evidence="3">The sequence shown here is derived from an EMBL/GenBank/DDBJ whole genome shotgun (WGS) entry which is preliminary data.</text>
</comment>
<accession>A0A0Q9Z5U3</accession>
<dbReference type="Gene3D" id="2.60.120.200">
    <property type="match status" value="1"/>
</dbReference>
<dbReference type="InterPro" id="IPR025975">
    <property type="entry name" value="Polysacc_lyase"/>
</dbReference>
<dbReference type="InterPro" id="IPR025485">
    <property type="entry name" value="DUF4377"/>
</dbReference>
<keyword evidence="4" id="KW-1185">Reference proteome</keyword>
<dbReference type="STRING" id="270918.APR42_05795"/>
<dbReference type="OrthoDB" id="880459at2"/>
<dbReference type="InterPro" id="IPR013320">
    <property type="entry name" value="ConA-like_dom_sf"/>
</dbReference>
<dbReference type="Pfam" id="PF14099">
    <property type="entry name" value="Polysacc_lyase"/>
    <property type="match status" value="1"/>
</dbReference>
<sequence>MKKFHFILLLAIFACSPDNDEAIVEQQSTSSDTPESMNLESGPALNRDSGNLIYKETFENPELYNNPQAGDFYLEHAENHSFSIEENIVKEGSQAGRFEIKKSDSKIWGGHRTEMSQAQNTARAEGWYGFSQYFPASYTSGSTGEVIGQWHDQADDGEHVDRSPSNTLLTGDGRIKWMARWDADKIMDSGYSDGLEYIDLGAIPKNEWIDWVVHIKYSHTNTGILEVWMNGEKVIDRQNMPNSYNDDAYPYFKFGVYKWNWGSDSSQKVIYYDEVRIGTENSSYDEVKPRGSEEVAPPESKINMMVNSYTVSCVGEMEGTCLLVQEGDMIGTDNWENFYFSNSIEGFSYEPGFVYGLEVKKTELENPPLGGSSIKYELVEIVSKEAQ</sequence>
<dbReference type="GO" id="GO:0005975">
    <property type="term" value="P:carbohydrate metabolic process"/>
    <property type="evidence" value="ECO:0007669"/>
    <property type="project" value="UniProtKB-ARBA"/>
</dbReference>
<protein>
    <recommendedName>
        <fullName evidence="2">DUF4377 domain-containing protein</fullName>
    </recommendedName>
</protein>
<feature type="compositionally biased region" description="Polar residues" evidence="1">
    <location>
        <begin position="26"/>
        <end position="39"/>
    </location>
</feature>
<dbReference type="PROSITE" id="PS51257">
    <property type="entry name" value="PROKAR_LIPOPROTEIN"/>
    <property type="match status" value="1"/>
</dbReference>
<organism evidence="3 4">
    <name type="scientific">Salegentibacter mishustinae</name>
    <dbReference type="NCBI Taxonomy" id="270918"/>
    <lineage>
        <taxon>Bacteria</taxon>
        <taxon>Pseudomonadati</taxon>
        <taxon>Bacteroidota</taxon>
        <taxon>Flavobacteriia</taxon>
        <taxon>Flavobacteriales</taxon>
        <taxon>Flavobacteriaceae</taxon>
        <taxon>Salegentibacter</taxon>
    </lineage>
</organism>
<feature type="region of interest" description="Disordered" evidence="1">
    <location>
        <begin position="26"/>
        <end position="46"/>
    </location>
</feature>
<dbReference type="SUPFAM" id="SSF49899">
    <property type="entry name" value="Concanavalin A-like lectins/glucanases"/>
    <property type="match status" value="1"/>
</dbReference>
<gene>
    <name evidence="3" type="ORF">APR42_05795</name>
</gene>
<evidence type="ECO:0000256" key="1">
    <source>
        <dbReference type="SAM" id="MobiDB-lite"/>
    </source>
</evidence>
<dbReference type="GO" id="GO:0004553">
    <property type="term" value="F:hydrolase activity, hydrolyzing O-glycosyl compounds"/>
    <property type="evidence" value="ECO:0007669"/>
    <property type="project" value="UniProtKB-ARBA"/>
</dbReference>
<evidence type="ECO:0000313" key="4">
    <source>
        <dbReference type="Proteomes" id="UP000051643"/>
    </source>
</evidence>
<dbReference type="Proteomes" id="UP000051643">
    <property type="component" value="Unassembled WGS sequence"/>
</dbReference>
<name>A0A0Q9Z5U3_9FLAO</name>
<feature type="domain" description="DUF4377" evidence="2">
    <location>
        <begin position="306"/>
        <end position="384"/>
    </location>
</feature>
<dbReference type="RefSeq" id="WP_057481970.1">
    <property type="nucleotide sequence ID" value="NZ_BMWR01000001.1"/>
</dbReference>